<dbReference type="OrthoDB" id="414270at2759"/>
<dbReference type="Proteomes" id="UP000663193">
    <property type="component" value="Chromosome 3"/>
</dbReference>
<dbReference type="VEuPathDB" id="FungiDB:JI435_035440"/>
<dbReference type="RefSeq" id="XP_001794102.1">
    <property type="nucleotide sequence ID" value="XM_001794050.1"/>
</dbReference>
<dbReference type="Gene3D" id="3.40.50.12500">
    <property type="match status" value="1"/>
</dbReference>
<keyword evidence="2" id="KW-1185">Reference proteome</keyword>
<protein>
    <recommendedName>
        <fullName evidence="3">Arylmalonate decarboxylase</fullName>
    </recommendedName>
</protein>
<name>A0A7U2EYC0_PHANO</name>
<dbReference type="PIRSF" id="PIRSF015736">
    <property type="entry name" value="MI"/>
    <property type="match status" value="1"/>
</dbReference>
<dbReference type="Pfam" id="PF17645">
    <property type="entry name" value="Amdase"/>
    <property type="match status" value="1"/>
</dbReference>
<evidence type="ECO:0000313" key="2">
    <source>
        <dbReference type="Proteomes" id="UP000663193"/>
    </source>
</evidence>
<accession>A0A7U2EYC0</accession>
<dbReference type="PANTHER" id="PTHR40267">
    <property type="entry name" value="BLR3294 PROTEIN"/>
    <property type="match status" value="1"/>
</dbReference>
<reference evidence="2" key="1">
    <citation type="journal article" date="2021" name="BMC Genomics">
        <title>Chromosome-level genome assembly and manually-curated proteome of model necrotroph Parastagonospora nodorum Sn15 reveals a genome-wide trove of candidate effector homologs, and redundancy of virulence-related functions within an accessory chromosome.</title>
        <authorList>
            <person name="Bertazzoni S."/>
            <person name="Jones D.A.B."/>
            <person name="Phan H.T."/>
            <person name="Tan K.-C."/>
            <person name="Hane J.K."/>
        </authorList>
    </citation>
    <scope>NUCLEOTIDE SEQUENCE [LARGE SCALE GENOMIC DNA]</scope>
    <source>
        <strain evidence="2">SN15 / ATCC MYA-4574 / FGSC 10173)</strain>
    </source>
</reference>
<dbReference type="InterPro" id="IPR053714">
    <property type="entry name" value="Iso_Racemase_Enz_sf"/>
</dbReference>
<dbReference type="EMBL" id="CP069025">
    <property type="protein sequence ID" value="QRC93305.1"/>
    <property type="molecule type" value="Genomic_DNA"/>
</dbReference>
<dbReference type="InterPro" id="IPR026286">
    <property type="entry name" value="MaiA/AMDase"/>
</dbReference>
<evidence type="ECO:0000313" key="1">
    <source>
        <dbReference type="EMBL" id="QRC93305.1"/>
    </source>
</evidence>
<evidence type="ECO:0008006" key="3">
    <source>
        <dbReference type="Google" id="ProtNLM"/>
    </source>
</evidence>
<sequence>MPNYHFAPRGSFAVILPSTNVAVEAEYGQMLVPGISWHSGRILIRDPVLDSDAKFDQFMVDLRKEIGNAVENVMTAQPDFMVMGMSSETFWGGKEGAAKFEALMKDLSGGLDITTGAQAVNAALGKLGARRIGIITPYQSLGDEQVKAYMTECGFEVTAIHGLKCSTAKAIADVQPKVLKEAFRKVDGPDVDALIQVGTNLFCAKVAAEMEKEVKKPVIAINTATVWWAYRSHGIEDQVAGFGRLLEEY</sequence>
<proteinExistence type="predicted"/>
<dbReference type="KEGG" id="pno:SNOG_03544"/>
<organism evidence="1 2">
    <name type="scientific">Phaeosphaeria nodorum (strain SN15 / ATCC MYA-4574 / FGSC 10173)</name>
    <name type="common">Glume blotch fungus</name>
    <name type="synonym">Parastagonospora nodorum</name>
    <dbReference type="NCBI Taxonomy" id="321614"/>
    <lineage>
        <taxon>Eukaryota</taxon>
        <taxon>Fungi</taxon>
        <taxon>Dikarya</taxon>
        <taxon>Ascomycota</taxon>
        <taxon>Pezizomycotina</taxon>
        <taxon>Dothideomycetes</taxon>
        <taxon>Pleosporomycetidae</taxon>
        <taxon>Pleosporales</taxon>
        <taxon>Pleosporineae</taxon>
        <taxon>Phaeosphaeriaceae</taxon>
        <taxon>Parastagonospora</taxon>
    </lineage>
</organism>
<dbReference type="PANTHER" id="PTHR40267:SF1">
    <property type="entry name" value="BLR3294 PROTEIN"/>
    <property type="match status" value="1"/>
</dbReference>
<dbReference type="AlphaFoldDB" id="A0A7U2EYC0"/>
<gene>
    <name evidence="1" type="ORF">JI435_035440</name>
</gene>